<dbReference type="SUPFAM" id="SSF56399">
    <property type="entry name" value="ADP-ribosylation"/>
    <property type="match status" value="1"/>
</dbReference>
<protein>
    <recommendedName>
        <fullName evidence="6">Poly [ADP-ribose] polymerase</fullName>
        <shortName evidence="6">PARP</shortName>
        <ecNumber evidence="6">2.4.2.-</ecNumber>
    </recommendedName>
</protein>
<evidence type="ECO:0000256" key="4">
    <source>
        <dbReference type="ARBA" id="ARBA00023027"/>
    </source>
</evidence>
<feature type="compositionally biased region" description="Polar residues" evidence="7">
    <location>
        <begin position="400"/>
        <end position="413"/>
    </location>
</feature>
<dbReference type="Pfam" id="PF00644">
    <property type="entry name" value="PARP"/>
    <property type="match status" value="1"/>
</dbReference>
<evidence type="ECO:0000256" key="3">
    <source>
        <dbReference type="ARBA" id="ARBA00022679"/>
    </source>
</evidence>
<proteinExistence type="predicted"/>
<dbReference type="SUPFAM" id="SSF52949">
    <property type="entry name" value="Macro domain-like"/>
    <property type="match status" value="1"/>
</dbReference>
<comment type="subcellular location">
    <subcellularLocation>
        <location evidence="1">Nucleus</location>
    </subcellularLocation>
</comment>
<evidence type="ECO:0000259" key="9">
    <source>
        <dbReference type="PROSITE" id="PS51154"/>
    </source>
</evidence>
<dbReference type="GO" id="GO:0003950">
    <property type="term" value="F:NAD+ poly-ADP-ribosyltransferase activity"/>
    <property type="evidence" value="ECO:0007669"/>
    <property type="project" value="UniProtKB-UniRule"/>
</dbReference>
<dbReference type="GO" id="GO:0010629">
    <property type="term" value="P:negative regulation of gene expression"/>
    <property type="evidence" value="ECO:0007669"/>
    <property type="project" value="TreeGrafter"/>
</dbReference>
<dbReference type="Proteomes" id="UP001195483">
    <property type="component" value="Unassembled WGS sequence"/>
</dbReference>
<evidence type="ECO:0000313" key="11">
    <source>
        <dbReference type="Proteomes" id="UP001195483"/>
    </source>
</evidence>
<evidence type="ECO:0000256" key="5">
    <source>
        <dbReference type="ARBA" id="ARBA00023242"/>
    </source>
</evidence>
<feature type="domain" description="Macro" evidence="9">
    <location>
        <begin position="150"/>
        <end position="331"/>
    </location>
</feature>
<dbReference type="Pfam" id="PF01661">
    <property type="entry name" value="Macro"/>
    <property type="match status" value="1"/>
</dbReference>
<dbReference type="Gene3D" id="3.90.228.10">
    <property type="match status" value="1"/>
</dbReference>
<comment type="caution">
    <text evidence="10">The sequence shown here is derived from an EMBL/GenBank/DDBJ whole genome shotgun (WGS) entry which is preliminary data.</text>
</comment>
<dbReference type="EMBL" id="JAEAOA010000235">
    <property type="protein sequence ID" value="KAK3577718.1"/>
    <property type="molecule type" value="Genomic_DNA"/>
</dbReference>
<evidence type="ECO:0000259" key="8">
    <source>
        <dbReference type="PROSITE" id="PS51059"/>
    </source>
</evidence>
<dbReference type="PROSITE" id="PS51154">
    <property type="entry name" value="MACRO"/>
    <property type="match status" value="1"/>
</dbReference>
<keyword evidence="11" id="KW-1185">Reference proteome</keyword>
<dbReference type="GO" id="GO:0003714">
    <property type="term" value="F:transcription corepressor activity"/>
    <property type="evidence" value="ECO:0007669"/>
    <property type="project" value="TreeGrafter"/>
</dbReference>
<dbReference type="InterPro" id="IPR012317">
    <property type="entry name" value="Poly(ADP-ribose)pol_cat_dom"/>
</dbReference>
<keyword evidence="5" id="KW-0539">Nucleus</keyword>
<dbReference type="PROSITE" id="PS51059">
    <property type="entry name" value="PARP_CATALYTIC"/>
    <property type="match status" value="1"/>
</dbReference>
<evidence type="ECO:0000256" key="1">
    <source>
        <dbReference type="ARBA" id="ARBA00004123"/>
    </source>
</evidence>
<evidence type="ECO:0000256" key="7">
    <source>
        <dbReference type="SAM" id="MobiDB-lite"/>
    </source>
</evidence>
<organism evidence="10 11">
    <name type="scientific">Potamilus streckersoni</name>
    <dbReference type="NCBI Taxonomy" id="2493646"/>
    <lineage>
        <taxon>Eukaryota</taxon>
        <taxon>Metazoa</taxon>
        <taxon>Spiralia</taxon>
        <taxon>Lophotrochozoa</taxon>
        <taxon>Mollusca</taxon>
        <taxon>Bivalvia</taxon>
        <taxon>Autobranchia</taxon>
        <taxon>Heteroconchia</taxon>
        <taxon>Palaeoheterodonta</taxon>
        <taxon>Unionida</taxon>
        <taxon>Unionoidea</taxon>
        <taxon>Unionidae</taxon>
        <taxon>Ambleminae</taxon>
        <taxon>Lampsilini</taxon>
        <taxon>Potamilus</taxon>
    </lineage>
</organism>
<dbReference type="EC" id="2.4.2.-" evidence="6"/>
<dbReference type="GO" id="GO:0005634">
    <property type="term" value="C:nucleus"/>
    <property type="evidence" value="ECO:0007669"/>
    <property type="project" value="UniProtKB-SubCell"/>
</dbReference>
<reference evidence="10" key="1">
    <citation type="journal article" date="2021" name="Genome Biol. Evol.">
        <title>A High-Quality Reference Genome for a Parasitic Bivalve with Doubly Uniparental Inheritance (Bivalvia: Unionida).</title>
        <authorList>
            <person name="Smith C.H."/>
        </authorList>
    </citation>
    <scope>NUCLEOTIDE SEQUENCE</scope>
    <source>
        <strain evidence="10">CHS0354</strain>
    </source>
</reference>
<feature type="region of interest" description="Disordered" evidence="7">
    <location>
        <begin position="338"/>
        <end position="415"/>
    </location>
</feature>
<dbReference type="InterPro" id="IPR002589">
    <property type="entry name" value="Macro_dom"/>
</dbReference>
<accession>A0AAE0RQ78</accession>
<gene>
    <name evidence="10" type="ORF">CHS0354_002931</name>
</gene>
<dbReference type="InterPro" id="IPR052056">
    <property type="entry name" value="Mono-ARTD/PARP"/>
</dbReference>
<dbReference type="AlphaFoldDB" id="A0AAE0RQ78"/>
<reference evidence="10" key="2">
    <citation type="journal article" date="2021" name="Genome Biol. Evol.">
        <title>Developing a high-quality reference genome for a parasitic bivalve with doubly uniparental inheritance (Bivalvia: Unionida).</title>
        <authorList>
            <person name="Smith C.H."/>
        </authorList>
    </citation>
    <scope>NUCLEOTIDE SEQUENCE</scope>
    <source>
        <strain evidence="10">CHS0354</strain>
        <tissue evidence="10">Mantle</tissue>
    </source>
</reference>
<evidence type="ECO:0000313" key="10">
    <source>
        <dbReference type="EMBL" id="KAK3577718.1"/>
    </source>
</evidence>
<dbReference type="GO" id="GO:0005737">
    <property type="term" value="C:cytoplasm"/>
    <property type="evidence" value="ECO:0007669"/>
    <property type="project" value="TreeGrafter"/>
</dbReference>
<dbReference type="InterPro" id="IPR043472">
    <property type="entry name" value="Macro_dom-like"/>
</dbReference>
<feature type="domain" description="PARP catalytic" evidence="8">
    <location>
        <begin position="552"/>
        <end position="811"/>
    </location>
</feature>
<dbReference type="PANTHER" id="PTHR14453">
    <property type="entry name" value="PARP/ZINC FINGER CCCH TYPE DOMAIN CONTAINING PROTEIN"/>
    <property type="match status" value="1"/>
</dbReference>
<name>A0AAE0RQ78_9BIVA</name>
<feature type="compositionally biased region" description="Acidic residues" evidence="7">
    <location>
        <begin position="353"/>
        <end position="391"/>
    </location>
</feature>
<keyword evidence="4 6" id="KW-0520">NAD</keyword>
<keyword evidence="2 6" id="KW-0328">Glycosyltransferase</keyword>
<keyword evidence="3 6" id="KW-0808">Transferase</keyword>
<evidence type="ECO:0000256" key="6">
    <source>
        <dbReference type="RuleBase" id="RU362114"/>
    </source>
</evidence>
<dbReference type="Gene3D" id="3.40.220.10">
    <property type="entry name" value="Leucine Aminopeptidase, subunit E, domain 1"/>
    <property type="match status" value="1"/>
</dbReference>
<sequence>MEVFRTVPKSYWHEEFDFRKMCDSDDDDIKLVKAALSMNGKYFLKRFVRHHHCYIDLTLPSGTKFENPPKHSARYRERKKWHSTARHHARKYDNSKSMMDFKDKKHAFPHKPWRGLEERRFQRADSVPDLSQMGLHQYAAKPKSAEENSDGIRREIKIGQISVVVKLGDIVNEQACALMNIVPPLRDLSKGSAISESFVNAGGPELVQMYQDNVQSEEDGFVVTQSAGNLKCDIILHVVLRTRVNDTEREVRKVMRTCYKFCQMYGVTTLALPPLGCGHLHGYNPDSVVKAMLDETSKLAFGAYGQMKKVTIVVYDWDVCQKFLKKLSCLEAQSTQCPSEYLPDDQRTNHYQDDDDDDDSDDDDDDDSDDDDDDDDDSDDDDNDSDDDDGSDDGRMALSHSESSPAMSCFRSQPQHERKLAPWNAVQVGVANVSTVTVKIIAKDKQTCLDCVKKLAKEMKENYLYESKPVSKIHKLPPAEKNKIRDILAEHNASVKQRRVNRDAYILKGWKRKVRAAHAAILKVLSDFWLLKAYEESVTPEYWSMGRNIIKDFISKFLGALSGKKSKLENVENATFQEIVKLVDDTWQSDLVGKGNDAVNLRHTQIKVLKVKRVENLDLYELYFKKRQEIFKSLWRSKQERFPQLEKVKGCREGHIKTSRVGKCLTRDVYPEINEYYFFHGTKTDKIGVICENGLDCRLSSNKSMLGTGVYGAESSTKADQYTDSKKARTPCKKKMFLMRMVLGNMFVCTDPNPHKYRKEPCRTCYRDDCTMHTMGSFDSVVGDMGKLFREFVVYDKNQCYPEYIITYRRN</sequence>
<reference evidence="10" key="3">
    <citation type="submission" date="2023-05" db="EMBL/GenBank/DDBJ databases">
        <authorList>
            <person name="Smith C.H."/>
        </authorList>
    </citation>
    <scope>NUCLEOTIDE SEQUENCE</scope>
    <source>
        <strain evidence="10">CHS0354</strain>
        <tissue evidence="10">Mantle</tissue>
    </source>
</reference>
<evidence type="ECO:0000256" key="2">
    <source>
        <dbReference type="ARBA" id="ARBA00022676"/>
    </source>
</evidence>
<dbReference type="PANTHER" id="PTHR14453:SF67">
    <property type="entry name" value="POLY [ADP-RIBOSE] POLYMERASE"/>
    <property type="match status" value="1"/>
</dbReference>